<feature type="transmembrane region" description="Helical" evidence="1">
    <location>
        <begin position="63"/>
        <end position="82"/>
    </location>
</feature>
<dbReference type="EC" id="1.4.1.13" evidence="3"/>
<keyword evidence="1" id="KW-0472">Membrane</keyword>
<keyword evidence="1" id="KW-1133">Transmembrane helix</keyword>
<keyword evidence="3" id="KW-0560">Oxidoreductase</keyword>
<feature type="transmembrane region" description="Helical" evidence="1">
    <location>
        <begin position="237"/>
        <end position="262"/>
    </location>
</feature>
<organism evidence="3">
    <name type="scientific">hydrothermal vent metagenome</name>
    <dbReference type="NCBI Taxonomy" id="652676"/>
    <lineage>
        <taxon>unclassified sequences</taxon>
        <taxon>metagenomes</taxon>
        <taxon>ecological metagenomes</taxon>
    </lineage>
</organism>
<accession>A0A1W1E7R5</accession>
<feature type="transmembrane region" description="Helical" evidence="1">
    <location>
        <begin position="38"/>
        <end position="57"/>
    </location>
</feature>
<proteinExistence type="predicted"/>
<gene>
    <name evidence="3" type="ORF">MNB_SV-4-734</name>
</gene>
<feature type="transmembrane region" description="Helical" evidence="1">
    <location>
        <begin position="152"/>
        <end position="173"/>
    </location>
</feature>
<dbReference type="PANTHER" id="PTHR39084">
    <property type="entry name" value="MEMBRANE PROTEIN-RELATED"/>
    <property type="match status" value="1"/>
</dbReference>
<feature type="transmembrane region" description="Helical" evidence="1">
    <location>
        <begin position="112"/>
        <end position="131"/>
    </location>
</feature>
<dbReference type="EMBL" id="FPIB01000004">
    <property type="protein sequence ID" value="SFV89897.1"/>
    <property type="molecule type" value="Genomic_DNA"/>
</dbReference>
<evidence type="ECO:0000256" key="1">
    <source>
        <dbReference type="SAM" id="Phobius"/>
    </source>
</evidence>
<evidence type="ECO:0000313" key="3">
    <source>
        <dbReference type="EMBL" id="SFV89897.1"/>
    </source>
</evidence>
<feature type="transmembrane region" description="Helical" evidence="1">
    <location>
        <begin position="307"/>
        <end position="328"/>
    </location>
</feature>
<protein>
    <submittedName>
        <fullName evidence="3">Glutamate synthase [NADPH] large chain</fullName>
        <ecNumber evidence="3">1.4.1.13</ecNumber>
    </submittedName>
</protein>
<name>A0A1W1E7R5_9ZZZZ</name>
<dbReference type="GO" id="GO:0004355">
    <property type="term" value="F:glutamate synthase (NADPH) activity"/>
    <property type="evidence" value="ECO:0007669"/>
    <property type="project" value="UniProtKB-EC"/>
</dbReference>
<evidence type="ECO:0000259" key="2">
    <source>
        <dbReference type="Pfam" id="PF13194"/>
    </source>
</evidence>
<sequence length="419" mass="46929">MHIAPELVHLIITVVFSFLVGLELRTYRQQYHAKENNFFFGTARTYSFVGILGYIFYRLEPVYFSLYIVVLVMLSGLFWVFYKEKVSQGRSSILPYVVMLCVYAFGPLTERFALWMPSLLFVLIIFLLNAKQTLQRWDEGIRMSEFETLGKMVLLSAVILPLLPNTNTIPYLPISPFKIWLAVVVISGISYGGYLVQKYLFPSKGYFLTGIFGGTYSSTATTVVLARKAKTGMDNPIIDAAIIAATSMMYLRLLVVAAVFNFAVAKSLLFPFLVLAGVGMIIALFFMKRGKNKPKASDFVDKNPLELGTAFLFASLFVLMMLVTHFVIGHYGNSGLQILSFVVGFTDIDPFILSLLTGKYTVTYTELVMAIMIAAGSNNLLKALYALWFGGLKGGGRSAFWVGIMGIFTIVWAFVIYRY</sequence>
<dbReference type="InterPro" id="IPR025105">
    <property type="entry name" value="DUF4010"/>
</dbReference>
<dbReference type="PANTHER" id="PTHR39084:SF1">
    <property type="entry name" value="DUF4010 DOMAIN-CONTAINING PROTEIN"/>
    <property type="match status" value="1"/>
</dbReference>
<dbReference type="Pfam" id="PF13194">
    <property type="entry name" value="DUF4010"/>
    <property type="match status" value="1"/>
</dbReference>
<reference evidence="3" key="1">
    <citation type="submission" date="2016-10" db="EMBL/GenBank/DDBJ databases">
        <authorList>
            <person name="de Groot N.N."/>
        </authorList>
    </citation>
    <scope>NUCLEOTIDE SEQUENCE</scope>
</reference>
<feature type="transmembrane region" description="Helical" evidence="1">
    <location>
        <begin position="179"/>
        <end position="196"/>
    </location>
</feature>
<feature type="transmembrane region" description="Helical" evidence="1">
    <location>
        <begin position="367"/>
        <end position="388"/>
    </location>
</feature>
<feature type="transmembrane region" description="Helical" evidence="1">
    <location>
        <begin position="400"/>
        <end position="417"/>
    </location>
</feature>
<feature type="transmembrane region" description="Helical" evidence="1">
    <location>
        <begin position="89"/>
        <end position="106"/>
    </location>
</feature>
<feature type="domain" description="DUF4010" evidence="2">
    <location>
        <begin position="184"/>
        <end position="390"/>
    </location>
</feature>
<feature type="transmembrane region" description="Helical" evidence="1">
    <location>
        <begin position="268"/>
        <end position="286"/>
    </location>
</feature>
<keyword evidence="1" id="KW-0812">Transmembrane</keyword>
<feature type="transmembrane region" description="Helical" evidence="1">
    <location>
        <begin position="6"/>
        <end position="26"/>
    </location>
</feature>
<dbReference type="AlphaFoldDB" id="A0A1W1E7R5"/>